<proteinExistence type="predicted"/>
<dbReference type="EMBL" id="LNQE01001909">
    <property type="protein sequence ID" value="KUG02779.1"/>
    <property type="molecule type" value="Genomic_DNA"/>
</dbReference>
<reference evidence="2" key="1">
    <citation type="journal article" date="2015" name="Proc. Natl. Acad. Sci. U.S.A.">
        <title>Networks of energetic and metabolic interactions define dynamics in microbial communities.</title>
        <authorList>
            <person name="Embree M."/>
            <person name="Liu J.K."/>
            <person name="Al-Bassam M.M."/>
            <person name="Zengler K."/>
        </authorList>
    </citation>
    <scope>NUCLEOTIDE SEQUENCE</scope>
</reference>
<organism evidence="2">
    <name type="scientific">hydrocarbon metagenome</name>
    <dbReference type="NCBI Taxonomy" id="938273"/>
    <lineage>
        <taxon>unclassified sequences</taxon>
        <taxon>metagenomes</taxon>
        <taxon>ecological metagenomes</taxon>
    </lineage>
</organism>
<name>A0A0W8E2F4_9ZZZZ</name>
<protein>
    <submittedName>
        <fullName evidence="2">Uncharacterized protein</fullName>
    </submittedName>
</protein>
<sequence length="127" mass="14405">MNNNVWRILGGIIFVILFFWTPLINISLWILLLIIGGVSFISVHLREQRNYSGKWVIKWDIFLQHMLVGGVVLSCFTMYIFRDLKLLPIILAGSLLAVALYAGLMAIKKENTPECEQFDPGKHQGGS</sequence>
<accession>A0A0W8E2F4</accession>
<feature type="transmembrane region" description="Helical" evidence="1">
    <location>
        <begin position="12"/>
        <end position="41"/>
    </location>
</feature>
<evidence type="ECO:0000256" key="1">
    <source>
        <dbReference type="SAM" id="Phobius"/>
    </source>
</evidence>
<feature type="transmembrane region" description="Helical" evidence="1">
    <location>
        <begin position="87"/>
        <end position="107"/>
    </location>
</feature>
<comment type="caution">
    <text evidence="2">The sequence shown here is derived from an EMBL/GenBank/DDBJ whole genome shotgun (WGS) entry which is preliminary data.</text>
</comment>
<keyword evidence="1" id="KW-0472">Membrane</keyword>
<gene>
    <name evidence="2" type="ORF">ASZ90_019855</name>
</gene>
<evidence type="ECO:0000313" key="2">
    <source>
        <dbReference type="EMBL" id="KUG02779.1"/>
    </source>
</evidence>
<feature type="transmembrane region" description="Helical" evidence="1">
    <location>
        <begin position="62"/>
        <end position="81"/>
    </location>
</feature>
<keyword evidence="1" id="KW-0812">Transmembrane</keyword>
<dbReference type="AlphaFoldDB" id="A0A0W8E2F4"/>
<keyword evidence="1" id="KW-1133">Transmembrane helix</keyword>